<dbReference type="SUPFAM" id="SSF53383">
    <property type="entry name" value="PLP-dependent transferases"/>
    <property type="match status" value="1"/>
</dbReference>
<evidence type="ECO:0000256" key="3">
    <source>
        <dbReference type="ARBA" id="ARBA00022898"/>
    </source>
</evidence>
<dbReference type="InterPro" id="IPR015421">
    <property type="entry name" value="PyrdxlP-dep_Trfase_major"/>
</dbReference>
<organism evidence="5 6">
    <name type="scientific">Brenneria izadpanahii</name>
    <dbReference type="NCBI Taxonomy" id="2722756"/>
    <lineage>
        <taxon>Bacteria</taxon>
        <taxon>Pseudomonadati</taxon>
        <taxon>Pseudomonadota</taxon>
        <taxon>Gammaproteobacteria</taxon>
        <taxon>Enterobacterales</taxon>
        <taxon>Pectobacteriaceae</taxon>
        <taxon>Brenneria</taxon>
    </lineage>
</organism>
<evidence type="ECO:0000313" key="5">
    <source>
        <dbReference type="EMBL" id="QTF09847.1"/>
    </source>
</evidence>
<evidence type="ECO:0000256" key="1">
    <source>
        <dbReference type="ARBA" id="ARBA00001933"/>
    </source>
</evidence>
<keyword evidence="6" id="KW-1185">Reference proteome</keyword>
<dbReference type="InterPro" id="IPR015422">
    <property type="entry name" value="PyrdxlP-dep_Trfase_small"/>
</dbReference>
<dbReference type="InterPro" id="IPR049704">
    <property type="entry name" value="Aminotrans_3_PPA_site"/>
</dbReference>
<dbReference type="Proteomes" id="UP000671960">
    <property type="component" value="Chromosome"/>
</dbReference>
<reference evidence="5 6" key="1">
    <citation type="submission" date="2020-03" db="EMBL/GenBank/DDBJ databases">
        <authorList>
            <person name="Bakhshi Ganjeh M."/>
        </authorList>
    </citation>
    <scope>NUCLEOTIDE SEQUENCE [LARGE SCALE GENOMIC DNA]</scope>
    <source>
        <strain evidence="6">Iran 50</strain>
    </source>
</reference>
<comment type="cofactor">
    <cofactor evidence="1">
        <name>pyridoxal 5'-phosphate</name>
        <dbReference type="ChEBI" id="CHEBI:597326"/>
    </cofactor>
</comment>
<dbReference type="PIRSF" id="PIRSF000521">
    <property type="entry name" value="Transaminase_4ab_Lys_Orn"/>
    <property type="match status" value="1"/>
</dbReference>
<evidence type="ECO:0000313" key="6">
    <source>
        <dbReference type="Proteomes" id="UP000671960"/>
    </source>
</evidence>
<dbReference type="InterPro" id="IPR015424">
    <property type="entry name" value="PyrdxlP-dep_Trfase"/>
</dbReference>
<accession>A0ABX7UZS3</accession>
<comment type="similarity">
    <text evidence="2 4">Belongs to the class-III pyridoxal-phosphate-dependent aminotransferase family.</text>
</comment>
<dbReference type="CDD" id="cd00610">
    <property type="entry name" value="OAT_like"/>
    <property type="match status" value="1"/>
</dbReference>
<dbReference type="Gene3D" id="3.40.640.10">
    <property type="entry name" value="Type I PLP-dependent aspartate aminotransferase-like (Major domain)"/>
    <property type="match status" value="1"/>
</dbReference>
<dbReference type="EMBL" id="CP050854">
    <property type="protein sequence ID" value="QTF09847.1"/>
    <property type="molecule type" value="Genomic_DNA"/>
</dbReference>
<dbReference type="Gene3D" id="3.90.1150.10">
    <property type="entry name" value="Aspartate Aminotransferase, domain 1"/>
    <property type="match status" value="1"/>
</dbReference>
<dbReference type="Pfam" id="PF00202">
    <property type="entry name" value="Aminotran_3"/>
    <property type="match status" value="1"/>
</dbReference>
<proteinExistence type="inferred from homology"/>
<evidence type="ECO:0000256" key="4">
    <source>
        <dbReference type="RuleBase" id="RU003560"/>
    </source>
</evidence>
<evidence type="ECO:0000256" key="2">
    <source>
        <dbReference type="ARBA" id="ARBA00008954"/>
    </source>
</evidence>
<name>A0ABX7UZS3_9GAMM</name>
<keyword evidence="3 4" id="KW-0663">Pyridoxal phosphate</keyword>
<sequence length="448" mass="48603">MMKGTKPILELNRFEVNETQPLDSRLAGLINHRHQTQGKSSVLFYQQPLEMVRASGAWMYDAAGKAYLDMYNNVPSVGHCHPRVVSAMSQQAALLNTNSRYLYPILDRYAEALLATFPPRLSNAVFTCTGSESNDIALRIAKTNTGKSGFIVTEGAYHGNTSAVMEVSPSAYRNHRVPSHVRTIPAPDAFHLAPGQQVADAFAAHVAAAIRDLNEQGIGFAGLLVDTIFSSDGVFAEPAGFLQKAVDLTHEAGGLFIADEVQPGFGRTGAGFWCFARHHIEPDIVTLGKPMGNGFPMSAVITRPELLENFCRETDYFNTFGGNPVAAATGMAVLQVIEEERLIENADRCGAYLRAGLKDLSERYPVIGDIRGAGLFNAVEFVRPGSRDPNTATATYVINALKEECILIGAAGIFGNSLKIRPPLCFSQQNADYFLDKLGKVLGDCVQQ</sequence>
<dbReference type="PANTHER" id="PTHR45688">
    <property type="match status" value="1"/>
</dbReference>
<protein>
    <submittedName>
        <fullName evidence="5">Aspartate aminotransferase family protein</fullName>
    </submittedName>
</protein>
<dbReference type="InterPro" id="IPR005814">
    <property type="entry name" value="Aminotrans_3"/>
</dbReference>
<dbReference type="PROSITE" id="PS00600">
    <property type="entry name" value="AA_TRANSFER_CLASS_3"/>
    <property type="match status" value="1"/>
</dbReference>
<dbReference type="PANTHER" id="PTHR45688:SF13">
    <property type="entry name" value="ALANINE--GLYOXYLATE AMINOTRANSFERASE 2-LIKE"/>
    <property type="match status" value="1"/>
</dbReference>
<keyword evidence="5" id="KW-0808">Transferase</keyword>
<keyword evidence="5" id="KW-0032">Aminotransferase</keyword>
<gene>
    <name evidence="5" type="ORF">HC231_19395</name>
</gene>
<dbReference type="GO" id="GO:0008483">
    <property type="term" value="F:transaminase activity"/>
    <property type="evidence" value="ECO:0007669"/>
    <property type="project" value="UniProtKB-KW"/>
</dbReference>